<dbReference type="SMART" id="SM00487">
    <property type="entry name" value="DEXDc"/>
    <property type="match status" value="1"/>
</dbReference>
<dbReference type="Gene3D" id="3.40.50.300">
    <property type="entry name" value="P-loop containing nucleotide triphosphate hydrolases"/>
    <property type="match status" value="1"/>
</dbReference>
<feature type="compositionally biased region" description="Polar residues" evidence="5">
    <location>
        <begin position="182"/>
        <end position="192"/>
    </location>
</feature>
<sequence>MSTSEEDVSNSSESGSDDSFIDDGSSEEESEQGSSDGSDGVPIRVSKVKKKTRTRIIDSDEAEEDEREDLNNSQKSSGDVTQNRTGESSRIMESDASAGQSMIVASNSKKGKSKKKVIDSDEEEESAIFEDSNPIKTRTGRNVLDSDEEETEMFASSSSMNTSSPINASSKKPVDSEGEETQMLSGNSNVNDCSDGAVIEDSTEIKNNQESVSSKSVNHSKSVNKSNSSGKGKPEYFQSHESQEEDDSEASLHTIEDKESPIKEPTSPFNPRTTHRSTAFGDLRNFGTPQRKPPLVVDFHTPRGQPKSPDQSRSPSPSSSVEIIEASEEEIIISDDDQAVGPSNKENHMPFVVKVEKPSKVSVNRAEYQVQKEKVSKMMADVLRNKNVLKTLNLNSLPDNGQLLKHRQANLEKMLAEAEDELKNMVVDKPEPAPIQTMAKPSSWQELDKFSGAVQPRTFGKQAMATYNQQKALTMDRLKQLHGSLKNCPSEDNFEEDPRGLLVELMPHQKHALGWLMWRERQKPSGGILADDMGLGKTLTMISLMLKFMQTNKENEADDEGDAENGEEHDDEEEDEGSRKKYKYDGGTLIVCPASLIGQWAGEVEKRLKRALLSVERYHGANREKKAKTLSQYDMVITTYSIVMNEAEKQTPLNRIKWRRIILDEAHQIRNHKSQTSMAVCKLGAKSRWALTGTPIHNKELDLYSLLKFIRVSPFDDFVVFKRWVSDKNAGGQERLNTVMSSLMLRRTKAQLQTKGSLKCLPERQWDLIKITLDKEEMDVYQKVLIFSRTLFSQFLHQRAEKDQNFAAENPTFTTKHDPNGEYSKMHRKLLQMNRVKEVKQHEILVLLLRLRQICCHPSLINDMLNSTEMDVGDDVNDNEELAINILDQLNKLNLNDDDKEDYNPAQGISNEGVTLREATRGVLNPNHPIFTKTRRSSKLQKVINILKENVLDNDDKAIIVSQWTGLLNLLATHLSEEGISYDQLDGKIPVHKRPAIIDNINNPKSKTKVLLLSLTAGGVGLNLVGANHLFLLDLHWNPQLEMQAQDRIYRVGQKKTVHVYKFMTADTIEERIKKLQDHKMNIAEAMLTGAKIQQSKLSLDDLKMLFNM</sequence>
<dbReference type="Proteomes" id="UP000695000">
    <property type="component" value="Unplaced"/>
</dbReference>
<feature type="compositionally biased region" description="Acidic residues" evidence="5">
    <location>
        <begin position="15"/>
        <end position="31"/>
    </location>
</feature>
<feature type="coiled-coil region" evidence="4">
    <location>
        <begin position="401"/>
        <end position="428"/>
    </location>
</feature>
<dbReference type="RefSeq" id="XP_017778365.1">
    <property type="nucleotide sequence ID" value="XM_017922876.1"/>
</dbReference>
<dbReference type="InterPro" id="IPR049730">
    <property type="entry name" value="SNF2/RAD54-like_C"/>
</dbReference>
<dbReference type="SMART" id="SM00490">
    <property type="entry name" value="HELICc"/>
    <property type="match status" value="1"/>
</dbReference>
<feature type="region of interest" description="Disordered" evidence="5">
    <location>
        <begin position="1"/>
        <end position="325"/>
    </location>
</feature>
<keyword evidence="1" id="KW-0547">Nucleotide-binding</keyword>
<feature type="compositionally biased region" description="Low complexity" evidence="5">
    <location>
        <begin position="211"/>
        <end position="229"/>
    </location>
</feature>
<evidence type="ECO:0000313" key="8">
    <source>
        <dbReference type="Proteomes" id="UP000695000"/>
    </source>
</evidence>
<dbReference type="PROSITE" id="PS51192">
    <property type="entry name" value="HELICASE_ATP_BIND_1"/>
    <property type="match status" value="1"/>
</dbReference>
<keyword evidence="4" id="KW-0175">Coiled coil</keyword>
<dbReference type="PANTHER" id="PTHR45626:SF50">
    <property type="entry name" value="TRANSCRIPTION TERMINATION FACTOR 2"/>
    <property type="match status" value="1"/>
</dbReference>
<feature type="compositionally biased region" description="Low complexity" evidence="5">
    <location>
        <begin position="32"/>
        <end position="45"/>
    </location>
</feature>
<reference evidence="9" key="1">
    <citation type="submission" date="2025-08" db="UniProtKB">
        <authorList>
            <consortium name="RefSeq"/>
        </authorList>
    </citation>
    <scope>IDENTIFICATION</scope>
    <source>
        <tissue evidence="9">Whole Larva</tissue>
    </source>
</reference>
<gene>
    <name evidence="9" type="primary">LOC108564004</name>
</gene>
<dbReference type="GeneID" id="108564004"/>
<feature type="compositionally biased region" description="Acidic residues" evidence="5">
    <location>
        <begin position="59"/>
        <end position="68"/>
    </location>
</feature>
<feature type="compositionally biased region" description="Low complexity" evidence="5">
    <location>
        <begin position="306"/>
        <end position="324"/>
    </location>
</feature>
<dbReference type="Pfam" id="PF00271">
    <property type="entry name" value="Helicase_C"/>
    <property type="match status" value="1"/>
</dbReference>
<proteinExistence type="predicted"/>
<feature type="domain" description="Helicase ATP-binding" evidence="6">
    <location>
        <begin position="518"/>
        <end position="713"/>
    </location>
</feature>
<dbReference type="InterPro" id="IPR050628">
    <property type="entry name" value="SNF2_RAD54_helicase_TF"/>
</dbReference>
<feature type="compositionally biased region" description="Low complexity" evidence="5">
    <location>
        <begin position="156"/>
        <end position="170"/>
    </location>
</feature>
<feature type="compositionally biased region" description="Acidic residues" evidence="5">
    <location>
        <begin position="556"/>
        <end position="576"/>
    </location>
</feature>
<organism evidence="8 9">
    <name type="scientific">Nicrophorus vespilloides</name>
    <name type="common">Boreal carrion beetle</name>
    <dbReference type="NCBI Taxonomy" id="110193"/>
    <lineage>
        <taxon>Eukaryota</taxon>
        <taxon>Metazoa</taxon>
        <taxon>Ecdysozoa</taxon>
        <taxon>Arthropoda</taxon>
        <taxon>Hexapoda</taxon>
        <taxon>Insecta</taxon>
        <taxon>Pterygota</taxon>
        <taxon>Neoptera</taxon>
        <taxon>Endopterygota</taxon>
        <taxon>Coleoptera</taxon>
        <taxon>Polyphaga</taxon>
        <taxon>Staphyliniformia</taxon>
        <taxon>Silphidae</taxon>
        <taxon>Nicrophorinae</taxon>
        <taxon>Nicrophorus</taxon>
    </lineage>
</organism>
<evidence type="ECO:0000259" key="7">
    <source>
        <dbReference type="PROSITE" id="PS51194"/>
    </source>
</evidence>
<dbReference type="PROSITE" id="PS51194">
    <property type="entry name" value="HELICASE_CTER"/>
    <property type="match status" value="1"/>
</dbReference>
<protein>
    <submittedName>
        <fullName evidence="9">Transcription termination factor 2</fullName>
    </submittedName>
</protein>
<evidence type="ECO:0000256" key="3">
    <source>
        <dbReference type="ARBA" id="ARBA00022840"/>
    </source>
</evidence>
<dbReference type="InterPro" id="IPR000330">
    <property type="entry name" value="SNF2_N"/>
</dbReference>
<evidence type="ECO:0000313" key="9">
    <source>
        <dbReference type="RefSeq" id="XP_017778365.1"/>
    </source>
</evidence>
<evidence type="ECO:0000259" key="6">
    <source>
        <dbReference type="PROSITE" id="PS51192"/>
    </source>
</evidence>
<feature type="region of interest" description="Disordered" evidence="5">
    <location>
        <begin position="553"/>
        <end position="579"/>
    </location>
</feature>
<dbReference type="Gene3D" id="3.40.50.10810">
    <property type="entry name" value="Tandem AAA-ATPase domain"/>
    <property type="match status" value="1"/>
</dbReference>
<keyword evidence="8" id="KW-1185">Reference proteome</keyword>
<evidence type="ECO:0000256" key="1">
    <source>
        <dbReference type="ARBA" id="ARBA00022741"/>
    </source>
</evidence>
<dbReference type="InterPro" id="IPR014001">
    <property type="entry name" value="Helicase_ATP-bd"/>
</dbReference>
<evidence type="ECO:0000256" key="5">
    <source>
        <dbReference type="SAM" id="MobiDB-lite"/>
    </source>
</evidence>
<evidence type="ECO:0000256" key="2">
    <source>
        <dbReference type="ARBA" id="ARBA00022801"/>
    </source>
</evidence>
<evidence type="ECO:0000256" key="4">
    <source>
        <dbReference type="SAM" id="Coils"/>
    </source>
</evidence>
<dbReference type="Pfam" id="PF00176">
    <property type="entry name" value="SNF2-rel_dom"/>
    <property type="match status" value="1"/>
</dbReference>
<dbReference type="SUPFAM" id="SSF52540">
    <property type="entry name" value="P-loop containing nucleoside triphosphate hydrolases"/>
    <property type="match status" value="2"/>
</dbReference>
<dbReference type="InterPro" id="IPR038718">
    <property type="entry name" value="SNF2-like_sf"/>
</dbReference>
<dbReference type="PANTHER" id="PTHR45626">
    <property type="entry name" value="TRANSCRIPTION TERMINATION FACTOR 2-RELATED"/>
    <property type="match status" value="1"/>
</dbReference>
<dbReference type="InterPro" id="IPR027417">
    <property type="entry name" value="P-loop_NTPase"/>
</dbReference>
<dbReference type="CDD" id="cd18793">
    <property type="entry name" value="SF2_C_SNF"/>
    <property type="match status" value="1"/>
</dbReference>
<keyword evidence="3" id="KW-0067">ATP-binding</keyword>
<feature type="domain" description="Helicase C-terminal" evidence="7">
    <location>
        <begin position="939"/>
        <end position="1104"/>
    </location>
</feature>
<name>A0ABM1MUW5_NICVS</name>
<dbReference type="InterPro" id="IPR001650">
    <property type="entry name" value="Helicase_C-like"/>
</dbReference>
<keyword evidence="2" id="KW-0378">Hydrolase</keyword>
<accession>A0ABM1MUW5</accession>
<feature type="compositionally biased region" description="Polar residues" evidence="5">
    <location>
        <begin position="71"/>
        <end position="88"/>
    </location>
</feature>